<keyword evidence="5" id="KW-0812">Transmembrane</keyword>
<dbReference type="SUPFAM" id="SSF52172">
    <property type="entry name" value="CheY-like"/>
    <property type="match status" value="1"/>
</dbReference>
<name>J0MUH9_9ACTO</name>
<dbReference type="SMART" id="SM00448">
    <property type="entry name" value="REC"/>
    <property type="match status" value="1"/>
</dbReference>
<keyword evidence="5" id="KW-0472">Membrane</keyword>
<gene>
    <name evidence="7" type="ORF">HMPREF1318_1598</name>
</gene>
<evidence type="ECO:0000256" key="4">
    <source>
        <dbReference type="SAM" id="MobiDB-lite"/>
    </source>
</evidence>
<dbReference type="Pfam" id="PF00072">
    <property type="entry name" value="Response_reg"/>
    <property type="match status" value="1"/>
</dbReference>
<sequence>MMQYLLTKDEQIRIQVIAAIAEAEGFGEVMATDSFERLRESLGTGDVSCVLIDEGLSDISALAVVQDIARSYPLIPVVLLSRSRTAEVLTAAMDAGARTVLTLPLSLEELSTRLQPVLAWSQAVQNEASAHTDLSSRRLGSVTAVVGAKGGVGASTVALMTAAQLAQHARTCLVDLDVRGGDIAAMTGLSVRRSITDLVDIAVEASAREISEVMYPLPGGIALLPAPDHGEMGEAMTEVATRQIISMLRYQFDHVVLDCGSRLDDVLAMALDSADRVLVVTTPDTPAVRSVRRLTEALNRLDIARGRPMSLIVNRSGRKREIQPKTAARMAAIPLAIAVPDLTSQMEMAVNSNTLLTAKLPALVKATHYIAKTILAETVGTADTAGTAGSIAPEPRGEAQRQPQPPQPPQPQRRRARRWRGRSEKGQVTVEFPVVFALATAALLLCVQLLGYGVSYMLANHAAEEAARDYGIGMSTEEVHQDVAKHLPDAYGSSMTITRTPDDRVTVTLPVPSAMRLHTSAEAGIVWEAQS</sequence>
<dbReference type="PANTHER" id="PTHR43384">
    <property type="entry name" value="SEPTUM SITE-DETERMINING PROTEIN MIND HOMOLOG, CHLOROPLASTIC-RELATED"/>
    <property type="match status" value="1"/>
</dbReference>
<dbReference type="SUPFAM" id="SSF52540">
    <property type="entry name" value="P-loop containing nucleoside triphosphate hydrolases"/>
    <property type="match status" value="1"/>
</dbReference>
<dbReference type="Gene3D" id="3.40.50.300">
    <property type="entry name" value="P-loop containing nucleotide triphosphate hydrolases"/>
    <property type="match status" value="1"/>
</dbReference>
<keyword evidence="2" id="KW-0067">ATP-binding</keyword>
<evidence type="ECO:0000256" key="2">
    <source>
        <dbReference type="ARBA" id="ARBA00022840"/>
    </source>
</evidence>
<evidence type="ECO:0000256" key="5">
    <source>
        <dbReference type="SAM" id="Phobius"/>
    </source>
</evidence>
<comment type="caution">
    <text evidence="7">The sequence shown here is derived from an EMBL/GenBank/DDBJ whole genome shotgun (WGS) entry which is preliminary data.</text>
</comment>
<keyword evidence="8" id="KW-1185">Reference proteome</keyword>
<dbReference type="GO" id="GO:0000160">
    <property type="term" value="P:phosphorelay signal transduction system"/>
    <property type="evidence" value="ECO:0007669"/>
    <property type="project" value="InterPro"/>
</dbReference>
<dbReference type="Gene3D" id="3.40.50.2300">
    <property type="match status" value="1"/>
</dbReference>
<dbReference type="Pfam" id="PF13614">
    <property type="entry name" value="AAA_31"/>
    <property type="match status" value="1"/>
</dbReference>
<protein>
    <submittedName>
        <fullName evidence="7">TadE-like protein</fullName>
    </submittedName>
</protein>
<keyword evidence="1" id="KW-0547">Nucleotide-binding</keyword>
<dbReference type="eggNOG" id="COG4963">
    <property type="taxonomic scope" value="Bacteria"/>
</dbReference>
<dbReference type="InterPro" id="IPR011006">
    <property type="entry name" value="CheY-like_superfamily"/>
</dbReference>
<dbReference type="PROSITE" id="PS50110">
    <property type="entry name" value="RESPONSE_REGULATORY"/>
    <property type="match status" value="1"/>
</dbReference>
<evidence type="ECO:0000256" key="1">
    <source>
        <dbReference type="ARBA" id="ARBA00022741"/>
    </source>
</evidence>
<dbReference type="InterPro" id="IPR001789">
    <property type="entry name" value="Sig_transdc_resp-reg_receiver"/>
</dbReference>
<dbReference type="Proteomes" id="UP000002941">
    <property type="component" value="Unassembled WGS sequence"/>
</dbReference>
<evidence type="ECO:0000313" key="8">
    <source>
        <dbReference type="Proteomes" id="UP000002941"/>
    </source>
</evidence>
<evidence type="ECO:0000313" key="7">
    <source>
        <dbReference type="EMBL" id="EJF37974.1"/>
    </source>
</evidence>
<dbReference type="GO" id="GO:0005524">
    <property type="term" value="F:ATP binding"/>
    <property type="evidence" value="ECO:0007669"/>
    <property type="project" value="UniProtKB-KW"/>
</dbReference>
<dbReference type="PATRIC" id="fig|1125718.3.peg.2519"/>
<dbReference type="AlphaFoldDB" id="J0MUH9"/>
<dbReference type="GO" id="GO:0009898">
    <property type="term" value="C:cytoplasmic side of plasma membrane"/>
    <property type="evidence" value="ECO:0007669"/>
    <property type="project" value="TreeGrafter"/>
</dbReference>
<dbReference type="GO" id="GO:0051782">
    <property type="term" value="P:negative regulation of cell division"/>
    <property type="evidence" value="ECO:0007669"/>
    <property type="project" value="TreeGrafter"/>
</dbReference>
<dbReference type="GO" id="GO:0016887">
    <property type="term" value="F:ATP hydrolysis activity"/>
    <property type="evidence" value="ECO:0007669"/>
    <property type="project" value="TreeGrafter"/>
</dbReference>
<organism evidence="7 8">
    <name type="scientific">Actinomyces massiliensis F0489</name>
    <dbReference type="NCBI Taxonomy" id="1125718"/>
    <lineage>
        <taxon>Bacteria</taxon>
        <taxon>Bacillati</taxon>
        <taxon>Actinomycetota</taxon>
        <taxon>Actinomycetes</taxon>
        <taxon>Actinomycetales</taxon>
        <taxon>Actinomycetaceae</taxon>
        <taxon>Actinomyces</taxon>
    </lineage>
</organism>
<keyword evidence="5" id="KW-1133">Transmembrane helix</keyword>
<feature type="domain" description="Response regulatory" evidence="6">
    <location>
        <begin position="3"/>
        <end position="118"/>
    </location>
</feature>
<dbReference type="InterPro" id="IPR050625">
    <property type="entry name" value="ParA/MinD_ATPase"/>
</dbReference>
<dbReference type="GO" id="GO:0005829">
    <property type="term" value="C:cytosol"/>
    <property type="evidence" value="ECO:0007669"/>
    <property type="project" value="TreeGrafter"/>
</dbReference>
<dbReference type="InterPro" id="IPR027417">
    <property type="entry name" value="P-loop_NTPase"/>
</dbReference>
<keyword evidence="3" id="KW-0597">Phosphoprotein</keyword>
<feature type="region of interest" description="Disordered" evidence="4">
    <location>
        <begin position="385"/>
        <end position="423"/>
    </location>
</feature>
<reference evidence="7 8" key="1">
    <citation type="submission" date="2012-05" db="EMBL/GenBank/DDBJ databases">
        <authorList>
            <person name="Harkins D.M."/>
            <person name="Madupu R."/>
            <person name="Durkin A.S."/>
            <person name="Torralba M."/>
            <person name="Methe B."/>
            <person name="Sutton G.G."/>
            <person name="Nelson K.E."/>
        </authorList>
    </citation>
    <scope>NUCLEOTIDE SEQUENCE [LARGE SCALE GENOMIC DNA]</scope>
    <source>
        <strain evidence="7 8">F0489</strain>
    </source>
</reference>
<dbReference type="PANTHER" id="PTHR43384:SF6">
    <property type="entry name" value="SEPTUM SITE-DETERMINING PROTEIN MIND HOMOLOG, CHLOROPLASTIC"/>
    <property type="match status" value="1"/>
</dbReference>
<dbReference type="EMBL" id="AKFT01000196">
    <property type="protein sequence ID" value="EJF37974.1"/>
    <property type="molecule type" value="Genomic_DNA"/>
</dbReference>
<evidence type="ECO:0000259" key="6">
    <source>
        <dbReference type="PROSITE" id="PS50110"/>
    </source>
</evidence>
<proteinExistence type="predicted"/>
<evidence type="ECO:0000256" key="3">
    <source>
        <dbReference type="PROSITE-ProRule" id="PRU00169"/>
    </source>
</evidence>
<accession>J0MUH9</accession>
<dbReference type="InterPro" id="IPR025669">
    <property type="entry name" value="AAA_dom"/>
</dbReference>
<feature type="transmembrane region" description="Helical" evidence="5">
    <location>
        <begin position="432"/>
        <end position="452"/>
    </location>
</feature>
<feature type="modified residue" description="4-aspartylphosphate" evidence="3">
    <location>
        <position position="53"/>
    </location>
</feature>